<evidence type="ECO:0000313" key="1">
    <source>
        <dbReference type="EMBL" id="QSB42433.1"/>
    </source>
</evidence>
<dbReference type="RefSeq" id="WP_205519051.1">
    <property type="nucleotide sequence ID" value="NZ_CP070506.1"/>
</dbReference>
<accession>A0ABX7K4Y4</accession>
<keyword evidence="2" id="KW-1185">Reference proteome</keyword>
<proteinExistence type="predicted"/>
<organism evidence="1 2">
    <name type="scientific">Pseudomonas hygromyciniae</name>
    <dbReference type="NCBI Taxonomy" id="2812000"/>
    <lineage>
        <taxon>Bacteria</taxon>
        <taxon>Pseudomonadati</taxon>
        <taxon>Pseudomonadota</taxon>
        <taxon>Gammaproteobacteria</taxon>
        <taxon>Pseudomonadales</taxon>
        <taxon>Pseudomonadaceae</taxon>
        <taxon>Pseudomonas</taxon>
    </lineage>
</organism>
<name>A0ABX7K4Y4_9PSED</name>
<evidence type="ECO:0000313" key="2">
    <source>
        <dbReference type="Proteomes" id="UP000663249"/>
    </source>
</evidence>
<reference evidence="1 2" key="1">
    <citation type="submission" date="2021-02" db="EMBL/GenBank/DDBJ databases">
        <title>Genomic and phenotypic characterization of Pseudomonas hygromyciniae, a novel bacterial species discovered from a commercially purchased antibiotic vial.</title>
        <authorList>
            <person name="Turner T.L."/>
            <person name="Mitra S.D."/>
            <person name="Kochan T.J."/>
            <person name="Pincus N.B."/>
            <person name="Lebrun-Corbin M."/>
            <person name="Cheung B."/>
            <person name="Gatesy S.W."/>
            <person name="Afzal T."/>
            <person name="Ozer E.A."/>
            <person name="Hauser A.R."/>
        </authorList>
    </citation>
    <scope>NUCLEOTIDE SEQUENCE [LARGE SCALE GENOMIC DNA]</scope>
    <source>
        <strain evidence="1 2">SDM007</strain>
    </source>
</reference>
<evidence type="ECO:0008006" key="3">
    <source>
        <dbReference type="Google" id="ProtNLM"/>
    </source>
</evidence>
<dbReference type="EMBL" id="CP070506">
    <property type="protein sequence ID" value="QSB42433.1"/>
    <property type="molecule type" value="Genomic_DNA"/>
</dbReference>
<protein>
    <recommendedName>
        <fullName evidence="3">Glutaminase</fullName>
    </recommendedName>
</protein>
<sequence>MTADGLVAQVEFCGNFLVAEAFGQLLKNDDFFVGQVSKVPLLLFLVASRYSVNTSFREVQVTIR</sequence>
<dbReference type="Proteomes" id="UP000663249">
    <property type="component" value="Chromosome"/>
</dbReference>
<gene>
    <name evidence="1" type="ORF">JTY93_23515</name>
</gene>